<sequence length="346" mass="38352">MISVTFFLFSNLLVYLQCQRVASTLINITVDDELGDPDSHSHITYNPPEAWKIGLPCSQCLDGFPPPSPSPAYSQTWHYSQYSNKSQGSYPPNASFTFFGSAVYVNCTIPSYFASTPPQMSFLINGSEVGQYTPDQDIDSNDWRYNVVVYNDILLPMAEHSLTIQINEQGGVPILLDSITCSTTEPKSKGSGEHGIPVTTVVGAVLGCLAFLLICAVLLLVYRQRRGQKPLLPHRTISSGPPSTRKWKLAFFRGPSSTATVEPFETHAQRGTTPRLNVVQSDALDSRTQSILAWQRNTLQATRSLDLAPPDMSEELSSYYEDATATESRRIRTPPPPPKRYIIRNV</sequence>
<gene>
    <name evidence="3" type="ORF">GYMLUDRAFT_76944</name>
</gene>
<evidence type="ECO:0000313" key="4">
    <source>
        <dbReference type="Proteomes" id="UP000053593"/>
    </source>
</evidence>
<accession>A0A0D0BXQ7</accession>
<evidence type="ECO:0000256" key="1">
    <source>
        <dbReference type="SAM" id="Phobius"/>
    </source>
</evidence>
<proteinExistence type="predicted"/>
<keyword evidence="4" id="KW-1185">Reference proteome</keyword>
<dbReference type="CDD" id="cd12087">
    <property type="entry name" value="TM_EGFR-like"/>
    <property type="match status" value="1"/>
</dbReference>
<keyword evidence="1" id="KW-0472">Membrane</keyword>
<keyword evidence="2" id="KW-0732">Signal</keyword>
<feature type="transmembrane region" description="Helical" evidence="1">
    <location>
        <begin position="201"/>
        <end position="222"/>
    </location>
</feature>
<dbReference type="Proteomes" id="UP000053593">
    <property type="component" value="Unassembled WGS sequence"/>
</dbReference>
<keyword evidence="1" id="KW-0812">Transmembrane</keyword>
<evidence type="ECO:0000256" key="2">
    <source>
        <dbReference type="SAM" id="SignalP"/>
    </source>
</evidence>
<dbReference type="EMBL" id="KN834814">
    <property type="protein sequence ID" value="KIK54604.1"/>
    <property type="molecule type" value="Genomic_DNA"/>
</dbReference>
<feature type="signal peptide" evidence="2">
    <location>
        <begin position="1"/>
        <end position="18"/>
    </location>
</feature>
<feature type="chain" id="PRO_5002207565" evidence="2">
    <location>
        <begin position="19"/>
        <end position="346"/>
    </location>
</feature>
<dbReference type="HOGENOM" id="CLU_801814_0_0_1"/>
<reference evidence="3 4" key="1">
    <citation type="submission" date="2014-04" db="EMBL/GenBank/DDBJ databases">
        <title>Evolutionary Origins and Diversification of the Mycorrhizal Mutualists.</title>
        <authorList>
            <consortium name="DOE Joint Genome Institute"/>
            <consortium name="Mycorrhizal Genomics Consortium"/>
            <person name="Kohler A."/>
            <person name="Kuo A."/>
            <person name="Nagy L.G."/>
            <person name="Floudas D."/>
            <person name="Copeland A."/>
            <person name="Barry K.W."/>
            <person name="Cichocki N."/>
            <person name="Veneault-Fourrey C."/>
            <person name="LaButti K."/>
            <person name="Lindquist E.A."/>
            <person name="Lipzen A."/>
            <person name="Lundell T."/>
            <person name="Morin E."/>
            <person name="Murat C."/>
            <person name="Riley R."/>
            <person name="Ohm R."/>
            <person name="Sun H."/>
            <person name="Tunlid A."/>
            <person name="Henrissat B."/>
            <person name="Grigoriev I.V."/>
            <person name="Hibbett D.S."/>
            <person name="Martin F."/>
        </authorList>
    </citation>
    <scope>NUCLEOTIDE SEQUENCE [LARGE SCALE GENOMIC DNA]</scope>
    <source>
        <strain evidence="3 4">FD-317 M1</strain>
    </source>
</reference>
<keyword evidence="1" id="KW-1133">Transmembrane helix</keyword>
<dbReference type="AlphaFoldDB" id="A0A0D0BXQ7"/>
<dbReference type="OrthoDB" id="3245657at2759"/>
<protein>
    <submittedName>
        <fullName evidence="3">Uncharacterized protein</fullName>
    </submittedName>
</protein>
<evidence type="ECO:0000313" key="3">
    <source>
        <dbReference type="EMBL" id="KIK54604.1"/>
    </source>
</evidence>
<name>A0A0D0BXQ7_9AGAR</name>
<organism evidence="3 4">
    <name type="scientific">Collybiopsis luxurians FD-317 M1</name>
    <dbReference type="NCBI Taxonomy" id="944289"/>
    <lineage>
        <taxon>Eukaryota</taxon>
        <taxon>Fungi</taxon>
        <taxon>Dikarya</taxon>
        <taxon>Basidiomycota</taxon>
        <taxon>Agaricomycotina</taxon>
        <taxon>Agaricomycetes</taxon>
        <taxon>Agaricomycetidae</taxon>
        <taxon>Agaricales</taxon>
        <taxon>Marasmiineae</taxon>
        <taxon>Omphalotaceae</taxon>
        <taxon>Collybiopsis</taxon>
        <taxon>Collybiopsis luxurians</taxon>
    </lineage>
</organism>